<dbReference type="InterPro" id="IPR000515">
    <property type="entry name" value="MetI-like"/>
</dbReference>
<dbReference type="AlphaFoldDB" id="A0A0C7H8I5"/>
<evidence type="ECO:0000256" key="1">
    <source>
        <dbReference type="ARBA" id="ARBA00004651"/>
    </source>
</evidence>
<accession>A0A0C7H8I5</accession>
<dbReference type="RefSeq" id="WP_077066763.1">
    <property type="nucleotide sequence ID" value="NZ_CDNH01000029.1"/>
</dbReference>
<dbReference type="PROSITE" id="PS50928">
    <property type="entry name" value="ABC_TM1"/>
    <property type="match status" value="1"/>
</dbReference>
<evidence type="ECO:0000256" key="2">
    <source>
        <dbReference type="ARBA" id="ARBA00022448"/>
    </source>
</evidence>
<sequence>MKRYFTRNNIEVLIFCIVLLIVWQGIAININNDIYLPKIEQVLSSLREILNQNNFYLNIGMTILRTSVSFAISMIMAIVLGVLAYLSKTFSNLLKPINTIIQSVPTMILVVLILIWFDKDKAPFLIGVFIVFPILYETVLGALKNIDKSIVEMIYIYDINLVEKIKNIYIPIININLFPILVSTYSLAFKVIIAGEIYGQPMYGVGSVIQIEKTNFNTSAIFAWIVVILVISILLSNLQKYIMKRNYKWRRQ</sequence>
<protein>
    <submittedName>
        <fullName evidence="9">ABC transporter nitrate/sulfonate/taurine permease</fullName>
    </submittedName>
</protein>
<dbReference type="SUPFAM" id="SSF161098">
    <property type="entry name" value="MetI-like"/>
    <property type="match status" value="1"/>
</dbReference>
<dbReference type="PANTHER" id="PTHR30151">
    <property type="entry name" value="ALKANE SULFONATE ABC TRANSPORTER-RELATED, MEMBRANE SUBUNIT"/>
    <property type="match status" value="1"/>
</dbReference>
<reference evidence="10" key="1">
    <citation type="submission" date="2015-01" db="EMBL/GenBank/DDBJ databases">
        <authorList>
            <person name="Aslett M.A."/>
            <person name="De Silva N."/>
        </authorList>
    </citation>
    <scope>NUCLEOTIDE SEQUENCE [LARGE SCALE GENOMIC DNA]</scope>
    <source>
        <strain evidence="10">R28058</strain>
    </source>
</reference>
<dbReference type="Pfam" id="PF00528">
    <property type="entry name" value="BPD_transp_1"/>
    <property type="match status" value="1"/>
</dbReference>
<dbReference type="GO" id="GO:0055085">
    <property type="term" value="P:transmembrane transport"/>
    <property type="evidence" value="ECO:0007669"/>
    <property type="project" value="InterPro"/>
</dbReference>
<dbReference type="GO" id="GO:0005886">
    <property type="term" value="C:plasma membrane"/>
    <property type="evidence" value="ECO:0007669"/>
    <property type="project" value="UniProtKB-SubCell"/>
</dbReference>
<feature type="domain" description="ABC transmembrane type-1" evidence="8">
    <location>
        <begin position="59"/>
        <end position="239"/>
    </location>
</feature>
<dbReference type="Gene3D" id="1.10.3720.10">
    <property type="entry name" value="MetI-like"/>
    <property type="match status" value="1"/>
</dbReference>
<keyword evidence="3" id="KW-1003">Cell membrane</keyword>
<gene>
    <name evidence="9" type="primary">ssuC_4</name>
    <name evidence="9" type="ORF">R28058_33301</name>
</gene>
<feature type="transmembrane region" description="Helical" evidence="7">
    <location>
        <begin position="63"/>
        <end position="85"/>
    </location>
</feature>
<dbReference type="EMBL" id="CEKZ01000028">
    <property type="protein sequence ID" value="CEP41975.1"/>
    <property type="molecule type" value="Genomic_DNA"/>
</dbReference>
<evidence type="ECO:0000256" key="3">
    <source>
        <dbReference type="ARBA" id="ARBA00022475"/>
    </source>
</evidence>
<feature type="transmembrane region" description="Helical" evidence="7">
    <location>
        <begin position="97"/>
        <end position="117"/>
    </location>
</feature>
<name>A0A0C7H8I5_PARSO</name>
<dbReference type="OrthoDB" id="308958at2"/>
<feature type="transmembrane region" description="Helical" evidence="7">
    <location>
        <begin position="168"/>
        <end position="193"/>
    </location>
</feature>
<evidence type="ECO:0000256" key="4">
    <source>
        <dbReference type="ARBA" id="ARBA00022692"/>
    </source>
</evidence>
<evidence type="ECO:0000256" key="5">
    <source>
        <dbReference type="ARBA" id="ARBA00022989"/>
    </source>
</evidence>
<keyword evidence="4 7" id="KW-0812">Transmembrane</keyword>
<organism evidence="9 10">
    <name type="scientific">Paraclostridium sordellii</name>
    <name type="common">Clostridium sordellii</name>
    <dbReference type="NCBI Taxonomy" id="1505"/>
    <lineage>
        <taxon>Bacteria</taxon>
        <taxon>Bacillati</taxon>
        <taxon>Bacillota</taxon>
        <taxon>Clostridia</taxon>
        <taxon>Peptostreptococcales</taxon>
        <taxon>Peptostreptococcaceae</taxon>
        <taxon>Paraclostridium</taxon>
    </lineage>
</organism>
<dbReference type="PANTHER" id="PTHR30151:SF0">
    <property type="entry name" value="ABC TRANSPORTER PERMEASE PROTEIN MJ0413-RELATED"/>
    <property type="match status" value="1"/>
</dbReference>
<dbReference type="InterPro" id="IPR035906">
    <property type="entry name" value="MetI-like_sf"/>
</dbReference>
<keyword evidence="6 7" id="KW-0472">Membrane</keyword>
<keyword evidence="2 7" id="KW-0813">Transport</keyword>
<evidence type="ECO:0000256" key="6">
    <source>
        <dbReference type="ARBA" id="ARBA00023136"/>
    </source>
</evidence>
<dbReference type="Proteomes" id="UP000049127">
    <property type="component" value="Unassembled WGS sequence"/>
</dbReference>
<keyword evidence="5 7" id="KW-1133">Transmembrane helix</keyword>
<evidence type="ECO:0000313" key="10">
    <source>
        <dbReference type="Proteomes" id="UP000049127"/>
    </source>
</evidence>
<feature type="transmembrane region" description="Helical" evidence="7">
    <location>
        <begin position="221"/>
        <end position="242"/>
    </location>
</feature>
<feature type="transmembrane region" description="Helical" evidence="7">
    <location>
        <begin position="12"/>
        <end position="30"/>
    </location>
</feature>
<proteinExistence type="inferred from homology"/>
<evidence type="ECO:0000256" key="7">
    <source>
        <dbReference type="RuleBase" id="RU363032"/>
    </source>
</evidence>
<evidence type="ECO:0000259" key="8">
    <source>
        <dbReference type="PROSITE" id="PS50928"/>
    </source>
</evidence>
<feature type="transmembrane region" description="Helical" evidence="7">
    <location>
        <begin position="123"/>
        <end position="143"/>
    </location>
</feature>
<evidence type="ECO:0000313" key="9">
    <source>
        <dbReference type="EMBL" id="CEP41975.1"/>
    </source>
</evidence>
<comment type="subcellular location">
    <subcellularLocation>
        <location evidence="1 7">Cell membrane</location>
        <topology evidence="1 7">Multi-pass membrane protein</topology>
    </subcellularLocation>
</comment>
<comment type="similarity">
    <text evidence="7">Belongs to the binding-protein-dependent transport system permease family.</text>
</comment>